<name>A0A846ME06_9BACL</name>
<evidence type="ECO:0000313" key="1">
    <source>
        <dbReference type="EMBL" id="NIK14822.1"/>
    </source>
</evidence>
<sequence>MQKRVNADNTVLLLYLLIIVFSVFPIDSRLFGRGQIPCLYHCRQGHADGQKAAAVSIKAMRRSTKQQQFC</sequence>
<gene>
    <name evidence="1" type="ORF">BDD39_001332</name>
</gene>
<protein>
    <submittedName>
        <fullName evidence="1">Uncharacterized protein</fullName>
    </submittedName>
</protein>
<evidence type="ECO:0000313" key="2">
    <source>
        <dbReference type="Proteomes" id="UP000532769"/>
    </source>
</evidence>
<organism evidence="1 2">
    <name type="scientific">Saccharococcus thermophilus</name>
    <dbReference type="NCBI Taxonomy" id="29396"/>
    <lineage>
        <taxon>Bacteria</taxon>
        <taxon>Bacillati</taxon>
        <taxon>Bacillota</taxon>
        <taxon>Bacilli</taxon>
        <taxon>Bacillales</taxon>
        <taxon>Anoxybacillaceae</taxon>
        <taxon>Saccharococcus</taxon>
    </lineage>
</organism>
<proteinExistence type="predicted"/>
<keyword evidence="2" id="KW-1185">Reference proteome</keyword>
<dbReference type="EMBL" id="JAASRS010000001">
    <property type="protein sequence ID" value="NIK14822.1"/>
    <property type="molecule type" value="Genomic_DNA"/>
</dbReference>
<accession>A0A846ME06</accession>
<dbReference type="Proteomes" id="UP000532769">
    <property type="component" value="Unassembled WGS sequence"/>
</dbReference>
<reference evidence="1 2" key="1">
    <citation type="submission" date="2020-03" db="EMBL/GenBank/DDBJ databases">
        <title>Genomic Encyclopedia of Archaeal and Bacterial Type Strains, Phase II (KMG-II): from individual species to whole genera.</title>
        <authorList>
            <person name="Goeker M."/>
        </authorList>
    </citation>
    <scope>NUCLEOTIDE SEQUENCE [LARGE SCALE GENOMIC DNA]</scope>
    <source>
        <strain evidence="1 2">DSM 4749</strain>
    </source>
</reference>
<dbReference type="AlphaFoldDB" id="A0A846ME06"/>
<dbReference type="RefSeq" id="WP_166909288.1">
    <property type="nucleotide sequence ID" value="NZ_JAASRS010000001.1"/>
</dbReference>
<comment type="caution">
    <text evidence="1">The sequence shown here is derived from an EMBL/GenBank/DDBJ whole genome shotgun (WGS) entry which is preliminary data.</text>
</comment>